<sequence>GTRLIEDHGHHASEVEEGHDRALQRVLLERRALSRDMASAGELQQDSLMTKTQENLLLRGKLGIAQLELDRKEEITRECIEEIRRLHAENNRLLSVVQANGLDIGGKHHQSTAAAAAAAAAMVPVSSPATTAASGEDCCAIPQSKPMSAEEEYFRMVVLAVKLNSTYLDNLGLFDPRDLYRRACEEKVPFHQWHKWVESQMIRGVYRPLAGSAPTSPQPPPPPTAEGNIGIGPTLGGKRSVIRQEYLHVARASEWDIQFYISEGGKGAIYVRSKIAVIVIRVDDIDPTMLQNSDMLAYLTWGHSYDYYGTLLIRFPRYRQPYRGCTVDGRAGVQQISLGNASEPILDGSWMVIEEPAAEDNAADDVDEDLNTAIVVARLAGLTREALTLATPPSASSINTALEGILKSDVGGSLFTSGWHHSLFGLLDQLGGLRYTLTGSRVTWSPLMRPYAHDGDSTVLVDDRNGTKEDSVKAIVGAILDGGEGCESVIERIGVALGYLKDPSNSLHYASLAERLMPRISASLERAACDYGRLTLEHSEVIRQLAYLPSPLSRMDTSSTTFHTPFIIPYTVRKRLCGNISLLHYGPHRENSVQIIALDGWLVEGSVEAESIVDKLHIPATTVSAFIEVLLLDNPSADASTDLHVSKTEWMCRLHGMGASIQATTVALLGGRAVLIRCPLPSSMGHAIDEIYSKNSIPASSHATGLELIPMPWSHHITEVTTSGEYTSEWKIGSIPLCSGGIDTPKTTPPGEGQSDDRVDRTYTTISKPYPLSLCAVHLLSLNSTIHFGGLTGWIVYHLMLGVEKISIYSDSPLEVVPGVNGFVSDQSVEWHHLNSSEGIDIAMTACAWSMRGVADKVAFLQAGVDYLTNERAREFRQESCRYPSRTVSSRYPLENEYNPSSRLRMDSRFGSVIASPTVVIYVRTVCTTTPSIQGLCSFHVNSRPGTLYIDDVPGDVVRLNAYCHHTGQGDYHNSGDFLTHWASAKKADFIDRLAEFREQLATYREEMVRVEAETRESTAEEGGGLEVSGNAKASMSNDQSSSSMDVEVEL</sequence>
<keyword evidence="3" id="KW-1185">Reference proteome</keyword>
<feature type="non-terminal residue" evidence="2">
    <location>
        <position position="1"/>
    </location>
</feature>
<name>A0A7J6QZ73_PEROL</name>
<feature type="compositionally biased region" description="Low complexity" evidence="1">
    <location>
        <begin position="1035"/>
        <end position="1051"/>
    </location>
</feature>
<feature type="region of interest" description="Disordered" evidence="1">
    <location>
        <begin position="1012"/>
        <end position="1051"/>
    </location>
</feature>
<reference evidence="2 3" key="1">
    <citation type="submission" date="2020-04" db="EMBL/GenBank/DDBJ databases">
        <title>Perkinsus olseni comparative genomics.</title>
        <authorList>
            <person name="Bogema D.R."/>
        </authorList>
    </citation>
    <scope>NUCLEOTIDE SEQUENCE [LARGE SCALE GENOMIC DNA]</scope>
    <source>
        <strain evidence="2 3">ATCC PRA-207</strain>
    </source>
</reference>
<evidence type="ECO:0000313" key="2">
    <source>
        <dbReference type="EMBL" id="KAF4713708.1"/>
    </source>
</evidence>
<feature type="region of interest" description="Disordered" evidence="1">
    <location>
        <begin position="208"/>
        <end position="230"/>
    </location>
</feature>
<evidence type="ECO:0000313" key="3">
    <source>
        <dbReference type="Proteomes" id="UP000553632"/>
    </source>
</evidence>
<organism evidence="2 3">
    <name type="scientific">Perkinsus olseni</name>
    <name type="common">Perkinsus atlanticus</name>
    <dbReference type="NCBI Taxonomy" id="32597"/>
    <lineage>
        <taxon>Eukaryota</taxon>
        <taxon>Sar</taxon>
        <taxon>Alveolata</taxon>
        <taxon>Perkinsozoa</taxon>
        <taxon>Perkinsea</taxon>
        <taxon>Perkinsida</taxon>
        <taxon>Perkinsidae</taxon>
        <taxon>Perkinsus</taxon>
    </lineage>
</organism>
<protein>
    <submittedName>
        <fullName evidence="2">Uncharacterized protein</fullName>
    </submittedName>
</protein>
<accession>A0A7J6QZ73</accession>
<dbReference type="EMBL" id="JABANO010029336">
    <property type="protein sequence ID" value="KAF4713708.1"/>
    <property type="molecule type" value="Genomic_DNA"/>
</dbReference>
<gene>
    <name evidence="2" type="ORF">FOZ63_005796</name>
</gene>
<evidence type="ECO:0000256" key="1">
    <source>
        <dbReference type="SAM" id="MobiDB-lite"/>
    </source>
</evidence>
<comment type="caution">
    <text evidence="2">The sequence shown here is derived from an EMBL/GenBank/DDBJ whole genome shotgun (WGS) entry which is preliminary data.</text>
</comment>
<dbReference type="AlphaFoldDB" id="A0A7J6QZ73"/>
<proteinExistence type="predicted"/>
<dbReference type="Proteomes" id="UP000553632">
    <property type="component" value="Unassembled WGS sequence"/>
</dbReference>